<dbReference type="AlphaFoldDB" id="A0A0A9AW89"/>
<name>A0A0A9AW89_ARUDO</name>
<dbReference type="EMBL" id="GBRH01244740">
    <property type="protein sequence ID" value="JAD53155.1"/>
    <property type="molecule type" value="Transcribed_RNA"/>
</dbReference>
<organism evidence="1">
    <name type="scientific">Arundo donax</name>
    <name type="common">Giant reed</name>
    <name type="synonym">Donax arundinaceus</name>
    <dbReference type="NCBI Taxonomy" id="35708"/>
    <lineage>
        <taxon>Eukaryota</taxon>
        <taxon>Viridiplantae</taxon>
        <taxon>Streptophyta</taxon>
        <taxon>Embryophyta</taxon>
        <taxon>Tracheophyta</taxon>
        <taxon>Spermatophyta</taxon>
        <taxon>Magnoliopsida</taxon>
        <taxon>Liliopsida</taxon>
        <taxon>Poales</taxon>
        <taxon>Poaceae</taxon>
        <taxon>PACMAD clade</taxon>
        <taxon>Arundinoideae</taxon>
        <taxon>Arundineae</taxon>
        <taxon>Arundo</taxon>
    </lineage>
</organism>
<reference evidence="1" key="2">
    <citation type="journal article" date="2015" name="Data Brief">
        <title>Shoot transcriptome of the giant reed, Arundo donax.</title>
        <authorList>
            <person name="Barrero R.A."/>
            <person name="Guerrero F.D."/>
            <person name="Moolhuijzen P."/>
            <person name="Goolsby J.A."/>
            <person name="Tidwell J."/>
            <person name="Bellgard S.E."/>
            <person name="Bellgard M.I."/>
        </authorList>
    </citation>
    <scope>NUCLEOTIDE SEQUENCE</scope>
    <source>
        <tissue evidence="1">Shoot tissue taken approximately 20 cm above the soil surface</tissue>
    </source>
</reference>
<reference evidence="1" key="1">
    <citation type="submission" date="2014-09" db="EMBL/GenBank/DDBJ databases">
        <authorList>
            <person name="Magalhaes I.L.F."/>
            <person name="Oliveira U."/>
            <person name="Santos F.R."/>
            <person name="Vidigal T.H.D.A."/>
            <person name="Brescovit A.D."/>
            <person name="Santos A.J."/>
        </authorList>
    </citation>
    <scope>NUCLEOTIDE SEQUENCE</scope>
    <source>
        <tissue evidence="1">Shoot tissue taken approximately 20 cm above the soil surface</tissue>
    </source>
</reference>
<sequence>MLSTGEVHKSQCIKSNGALDTVVEEVNGKRTLLPCLLHFIGMAED</sequence>
<accession>A0A0A9AW89</accession>
<evidence type="ECO:0000313" key="1">
    <source>
        <dbReference type="EMBL" id="JAD53155.1"/>
    </source>
</evidence>
<proteinExistence type="predicted"/>
<protein>
    <submittedName>
        <fullName evidence="1">Uncharacterized protein</fullName>
    </submittedName>
</protein>